<evidence type="ECO:0000256" key="3">
    <source>
        <dbReference type="ARBA" id="ARBA00022840"/>
    </source>
</evidence>
<evidence type="ECO:0000313" key="8">
    <source>
        <dbReference type="EMBL" id="GAA4099434.1"/>
    </source>
</evidence>
<evidence type="ECO:0000256" key="1">
    <source>
        <dbReference type="ARBA" id="ARBA00022598"/>
    </source>
</evidence>
<dbReference type="InterPro" id="IPR008988">
    <property type="entry name" value="Transcriptional_repressor_C"/>
</dbReference>
<evidence type="ECO:0000256" key="4">
    <source>
        <dbReference type="ARBA" id="ARBA00023267"/>
    </source>
</evidence>
<keyword evidence="4 6" id="KW-0092">Biotin</keyword>
<keyword evidence="3 6" id="KW-0067">ATP-binding</keyword>
<keyword evidence="6" id="KW-0804">Transcription</keyword>
<keyword evidence="9" id="KW-1185">Reference proteome</keyword>
<dbReference type="HAMAP" id="MF_00978">
    <property type="entry name" value="Bifunct_BirA"/>
    <property type="match status" value="1"/>
</dbReference>
<evidence type="ECO:0000256" key="2">
    <source>
        <dbReference type="ARBA" id="ARBA00022741"/>
    </source>
</evidence>
<reference evidence="9" key="1">
    <citation type="journal article" date="2019" name="Int. J. Syst. Evol. Microbiol.">
        <title>The Global Catalogue of Microorganisms (GCM) 10K type strain sequencing project: providing services to taxonomists for standard genome sequencing and annotation.</title>
        <authorList>
            <consortium name="The Broad Institute Genomics Platform"/>
            <consortium name="The Broad Institute Genome Sequencing Center for Infectious Disease"/>
            <person name="Wu L."/>
            <person name="Ma J."/>
        </authorList>
    </citation>
    <scope>NUCLEOTIDE SEQUENCE [LARGE SCALE GENOMIC DNA]</scope>
    <source>
        <strain evidence="9">JCM 17304</strain>
    </source>
</reference>
<dbReference type="EMBL" id="BAABDM010000005">
    <property type="protein sequence ID" value="GAA4099434.1"/>
    <property type="molecule type" value="Genomic_DNA"/>
</dbReference>
<dbReference type="PROSITE" id="PS51733">
    <property type="entry name" value="BPL_LPL_CATALYTIC"/>
    <property type="match status" value="1"/>
</dbReference>
<dbReference type="PANTHER" id="PTHR12835">
    <property type="entry name" value="BIOTIN PROTEIN LIGASE"/>
    <property type="match status" value="1"/>
</dbReference>
<protein>
    <recommendedName>
        <fullName evidence="6">Bifunctional ligase/repressor BirA</fullName>
    </recommendedName>
    <alternativeName>
        <fullName evidence="6">Biotin operon repressor</fullName>
    </alternativeName>
    <alternativeName>
        <fullName evidence="6">Biotin--[acetyl-CoA-carboxylase] ligase</fullName>
        <ecNumber evidence="6">6.3.4.15</ecNumber>
    </alternativeName>
    <alternativeName>
        <fullName evidence="6">Biotin--protein ligase</fullName>
    </alternativeName>
    <alternativeName>
        <fullName evidence="6">Biotin-[acetyl-CoA carboxylase] synthetase</fullName>
    </alternativeName>
</protein>
<dbReference type="Pfam" id="PF03099">
    <property type="entry name" value="BPL_LplA_LipB"/>
    <property type="match status" value="1"/>
</dbReference>
<feature type="binding site" evidence="6">
    <location>
        <begin position="119"/>
        <end position="121"/>
    </location>
    <ligand>
        <name>biotin</name>
        <dbReference type="ChEBI" id="CHEBI:57586"/>
    </ligand>
</feature>
<name>A0ABP7X002_9GAMM</name>
<dbReference type="InterPro" id="IPR036388">
    <property type="entry name" value="WH-like_DNA-bd_sf"/>
</dbReference>
<feature type="domain" description="BPL/LPL catalytic" evidence="7">
    <location>
        <begin position="82"/>
        <end position="257"/>
    </location>
</feature>
<comment type="function">
    <text evidence="6">Acts both as a biotin--[acetyl-CoA-carboxylase] ligase and a biotin-operon repressor. In the presence of ATP, BirA activates biotin to form the BirA-biotinyl-5'-adenylate (BirA-bio-5'-AMP or holoBirA) complex. HoloBirA can either transfer the biotinyl moiety to the biotin carboxyl carrier protein (BCCP) subunit of acetyl-CoA carboxylase, or bind to the biotin operator site and inhibit transcription of the operon.</text>
</comment>
<dbReference type="CDD" id="cd16442">
    <property type="entry name" value="BPL"/>
    <property type="match status" value="1"/>
</dbReference>
<dbReference type="NCBIfam" id="NF008848">
    <property type="entry name" value="PRK11886.1-3"/>
    <property type="match status" value="1"/>
</dbReference>
<dbReference type="InterPro" id="IPR013196">
    <property type="entry name" value="HTH_11"/>
</dbReference>
<evidence type="ECO:0000313" key="9">
    <source>
        <dbReference type="Proteomes" id="UP001500392"/>
    </source>
</evidence>
<gene>
    <name evidence="6 8" type="primary">birA</name>
    <name evidence="8" type="ORF">GCM10022414_25800</name>
</gene>
<dbReference type="InterPro" id="IPR030855">
    <property type="entry name" value="Bifunct_BirA"/>
</dbReference>
<comment type="similarity">
    <text evidence="6">Belongs to the biotin--protein ligase family.</text>
</comment>
<accession>A0ABP7X002</accession>
<dbReference type="Gene3D" id="3.30.930.10">
    <property type="entry name" value="Bira Bifunctional Protein, Domain 2"/>
    <property type="match status" value="1"/>
</dbReference>
<dbReference type="GO" id="GO:0016874">
    <property type="term" value="F:ligase activity"/>
    <property type="evidence" value="ECO:0007669"/>
    <property type="project" value="UniProtKB-KW"/>
</dbReference>
<dbReference type="InterPro" id="IPR036390">
    <property type="entry name" value="WH_DNA-bd_sf"/>
</dbReference>
<keyword evidence="1 6" id="KW-0436">Ligase</keyword>
<dbReference type="SUPFAM" id="SSF50037">
    <property type="entry name" value="C-terminal domain of transcriptional repressors"/>
    <property type="match status" value="1"/>
</dbReference>
<feature type="DNA-binding region" description="H-T-H motif" evidence="6">
    <location>
        <begin position="18"/>
        <end position="37"/>
    </location>
</feature>
<dbReference type="InterPro" id="IPR045864">
    <property type="entry name" value="aa-tRNA-synth_II/BPL/LPL"/>
</dbReference>
<dbReference type="RefSeq" id="WP_344936666.1">
    <property type="nucleotide sequence ID" value="NZ_BAABDM010000005.1"/>
</dbReference>
<dbReference type="PANTHER" id="PTHR12835:SF5">
    <property type="entry name" value="BIOTIN--PROTEIN LIGASE"/>
    <property type="match status" value="1"/>
</dbReference>
<dbReference type="Pfam" id="PF02237">
    <property type="entry name" value="BPL_C"/>
    <property type="match status" value="1"/>
</dbReference>
<dbReference type="InterPro" id="IPR004143">
    <property type="entry name" value="BPL_LPL_catalytic"/>
</dbReference>
<dbReference type="NCBIfam" id="NF008847">
    <property type="entry name" value="PRK11886.1-2"/>
    <property type="match status" value="1"/>
</dbReference>
<keyword evidence="6" id="KW-0805">Transcription regulation</keyword>
<comment type="caution">
    <text evidence="8">The sequence shown here is derived from an EMBL/GenBank/DDBJ whole genome shotgun (WGS) entry which is preliminary data.</text>
</comment>
<keyword evidence="6" id="KW-0238">DNA-binding</keyword>
<dbReference type="Proteomes" id="UP001500392">
    <property type="component" value="Unassembled WGS sequence"/>
</dbReference>
<comment type="catalytic activity">
    <reaction evidence="5 6">
        <text>biotin + L-lysyl-[protein] + ATP = N(6)-biotinyl-L-lysyl-[protein] + AMP + diphosphate + H(+)</text>
        <dbReference type="Rhea" id="RHEA:11756"/>
        <dbReference type="Rhea" id="RHEA-COMP:9752"/>
        <dbReference type="Rhea" id="RHEA-COMP:10505"/>
        <dbReference type="ChEBI" id="CHEBI:15378"/>
        <dbReference type="ChEBI" id="CHEBI:29969"/>
        <dbReference type="ChEBI" id="CHEBI:30616"/>
        <dbReference type="ChEBI" id="CHEBI:33019"/>
        <dbReference type="ChEBI" id="CHEBI:57586"/>
        <dbReference type="ChEBI" id="CHEBI:83144"/>
        <dbReference type="ChEBI" id="CHEBI:456215"/>
        <dbReference type="EC" id="6.3.4.15"/>
    </reaction>
</comment>
<feature type="binding site" evidence="6">
    <location>
        <position position="186"/>
    </location>
    <ligand>
        <name>biotin</name>
        <dbReference type="ChEBI" id="CHEBI:57586"/>
    </ligand>
</feature>
<dbReference type="EC" id="6.3.4.15" evidence="6"/>
<dbReference type="Gene3D" id="2.30.30.100">
    <property type="match status" value="1"/>
</dbReference>
<organism evidence="8 9">
    <name type="scientific">Zhongshania borealis</name>
    <dbReference type="NCBI Taxonomy" id="889488"/>
    <lineage>
        <taxon>Bacteria</taxon>
        <taxon>Pseudomonadati</taxon>
        <taxon>Pseudomonadota</taxon>
        <taxon>Gammaproteobacteria</taxon>
        <taxon>Cellvibrionales</taxon>
        <taxon>Spongiibacteraceae</taxon>
        <taxon>Zhongshania</taxon>
    </lineage>
</organism>
<dbReference type="Gene3D" id="1.10.10.10">
    <property type="entry name" value="Winged helix-like DNA-binding domain superfamily/Winged helix DNA-binding domain"/>
    <property type="match status" value="1"/>
</dbReference>
<evidence type="ECO:0000256" key="6">
    <source>
        <dbReference type="HAMAP-Rule" id="MF_00978"/>
    </source>
</evidence>
<dbReference type="NCBIfam" id="TIGR00121">
    <property type="entry name" value="birA_ligase"/>
    <property type="match status" value="1"/>
</dbReference>
<dbReference type="InterPro" id="IPR003142">
    <property type="entry name" value="BPL_C"/>
</dbReference>
<feature type="binding site" evidence="6">
    <location>
        <begin position="91"/>
        <end position="93"/>
    </location>
    <ligand>
        <name>biotin</name>
        <dbReference type="ChEBI" id="CHEBI:57586"/>
    </ligand>
</feature>
<dbReference type="SUPFAM" id="SSF46785">
    <property type="entry name" value="Winged helix' DNA-binding domain"/>
    <property type="match status" value="1"/>
</dbReference>
<feature type="binding site" evidence="6">
    <location>
        <position position="115"/>
    </location>
    <ligand>
        <name>biotin</name>
        <dbReference type="ChEBI" id="CHEBI:57586"/>
    </ligand>
</feature>
<proteinExistence type="inferred from homology"/>
<keyword evidence="6" id="KW-0678">Repressor</keyword>
<dbReference type="SUPFAM" id="SSF55681">
    <property type="entry name" value="Class II aaRS and biotin synthetases"/>
    <property type="match status" value="1"/>
</dbReference>
<sequence length="324" mass="34713">MDNSALLMILADGEFHSGEEVGARLGISRAAVWKQSHKLEALELAIESVKGRGYRIAGGLDLLSAESIRALLPSSALSSMGEFDVFSLVDSTNDAAAEAIRKGRGGNYCCMAEQQSAGRGRRGRDWRSPFGRNIYLSMVWEFQSGAAALEGLSLSVGLAVVRALAKLGVTSVGLKWPNDVLHEGKKLAGILLEMQGDPAGLCQVIVGVGLNVDLASCDTSAITQPWTDLRTIAGRMDRNVLAAALIAELYAVQAEFTRDGFEYLRQEWCRYDVFAGKQVRVQLGERYIEGRAQGVDAGGGLVLETDEGEKIFRGGEVSLRGAGS</sequence>
<keyword evidence="2 6" id="KW-0547">Nucleotide-binding</keyword>
<dbReference type="InterPro" id="IPR004408">
    <property type="entry name" value="Biotin_CoA_COase_ligase"/>
</dbReference>
<evidence type="ECO:0000259" key="7">
    <source>
        <dbReference type="PROSITE" id="PS51733"/>
    </source>
</evidence>
<evidence type="ECO:0000256" key="5">
    <source>
        <dbReference type="ARBA" id="ARBA00047846"/>
    </source>
</evidence>
<dbReference type="Pfam" id="PF08279">
    <property type="entry name" value="HTH_11"/>
    <property type="match status" value="1"/>
</dbReference>